<dbReference type="InterPro" id="IPR036440">
    <property type="entry name" value="Peptidase_C15-like_sf"/>
</dbReference>
<dbReference type="Proteomes" id="UP000315303">
    <property type="component" value="Unassembled WGS sequence"/>
</dbReference>
<evidence type="ECO:0000313" key="1">
    <source>
        <dbReference type="EMBL" id="TPH18642.1"/>
    </source>
</evidence>
<dbReference type="OrthoDB" id="4555199at2"/>
<protein>
    <recommendedName>
        <fullName evidence="3">Pyrrolidone-carboxylate peptidase</fullName>
    </recommendedName>
</protein>
<sequence>MEELRLNKAMQAMPDIQHFFDWAEFKQTWPQQTDFYQAKQVVTLLGDELWQYSKQQAQLGKLVDDRPLYWTRLGINAFIKQHSIGFSESETIALVELFENVSRGRSDLAYRQPVEKRILLTGFDPFLLDRNIEQSNPSGLAALLLDGTVIEYQGEDGLVRAEINTAMIPVRYEDFEQGEVESLLAPFYAVNNVDLIATISMGRKDFDLEHFPGLRRSAKAPDNVNVYTGASKSNPIVPKLSGKALSNEEFVLFSLPVKAMQRAKGPYKINDNKKVTTMSKTFSPQHLNELSGEIAVEGGGGGYLSNEISYRSILLRNKLSSSIPTGHIHTPRIKGFDKQVNQGIFLQIKAMLTEALSDI</sequence>
<name>A0A502L410_9GAMM</name>
<comment type="caution">
    <text evidence="1">The sequence shown here is derived from an EMBL/GenBank/DDBJ whole genome shotgun (WGS) entry which is preliminary data.</text>
</comment>
<accession>A0A502L410</accession>
<dbReference type="AlphaFoldDB" id="A0A502L410"/>
<dbReference type="SUPFAM" id="SSF53182">
    <property type="entry name" value="Pyrrolidone carboxyl peptidase (pyroglutamate aminopeptidase)"/>
    <property type="match status" value="1"/>
</dbReference>
<keyword evidence="2" id="KW-1185">Reference proteome</keyword>
<evidence type="ECO:0008006" key="3">
    <source>
        <dbReference type="Google" id="ProtNLM"/>
    </source>
</evidence>
<evidence type="ECO:0000313" key="2">
    <source>
        <dbReference type="Proteomes" id="UP000315303"/>
    </source>
</evidence>
<dbReference type="Gene3D" id="3.40.630.20">
    <property type="entry name" value="Peptidase C15, pyroglutamyl peptidase I-like"/>
    <property type="match status" value="1"/>
</dbReference>
<reference evidence="1 2" key="1">
    <citation type="submission" date="2019-01" db="EMBL/GenBank/DDBJ databases">
        <title>Litorilituus lipolytica sp. nov., isolated from intertidal sand of the Yellow Sea in China.</title>
        <authorList>
            <person name="Liu A."/>
        </authorList>
    </citation>
    <scope>NUCLEOTIDE SEQUENCE [LARGE SCALE GENOMIC DNA]</scope>
    <source>
        <strain evidence="1 2">RZ04</strain>
    </source>
</reference>
<gene>
    <name evidence="1" type="ORF">EPA86_01745</name>
</gene>
<proteinExistence type="predicted"/>
<organism evidence="1 2">
    <name type="scientific">Litorilituus lipolyticus</name>
    <dbReference type="NCBI Taxonomy" id="2491017"/>
    <lineage>
        <taxon>Bacteria</taxon>
        <taxon>Pseudomonadati</taxon>
        <taxon>Pseudomonadota</taxon>
        <taxon>Gammaproteobacteria</taxon>
        <taxon>Alteromonadales</taxon>
        <taxon>Colwelliaceae</taxon>
        <taxon>Litorilituus</taxon>
    </lineage>
</organism>
<dbReference type="EMBL" id="SAWY01000003">
    <property type="protein sequence ID" value="TPH18642.1"/>
    <property type="molecule type" value="Genomic_DNA"/>
</dbReference>